<evidence type="ECO:0000313" key="1">
    <source>
        <dbReference type="EMBL" id="KAK9814899.1"/>
    </source>
</evidence>
<dbReference type="AlphaFoldDB" id="A0AAW1PZ81"/>
<sequence>MLDLGRRRPVCDLCDGLTRAGGAEDAFHIRAQQPVRAAKAVGVGGPADDCLTGLTLTPSQSLEHNQG</sequence>
<keyword evidence="2" id="KW-1185">Reference proteome</keyword>
<dbReference type="Proteomes" id="UP001465755">
    <property type="component" value="Unassembled WGS sequence"/>
</dbReference>
<accession>A0AAW1PZ81</accession>
<gene>
    <name evidence="1" type="ORF">WJX73_001628</name>
</gene>
<organism evidence="1 2">
    <name type="scientific">Symbiochloris irregularis</name>
    <dbReference type="NCBI Taxonomy" id="706552"/>
    <lineage>
        <taxon>Eukaryota</taxon>
        <taxon>Viridiplantae</taxon>
        <taxon>Chlorophyta</taxon>
        <taxon>core chlorophytes</taxon>
        <taxon>Trebouxiophyceae</taxon>
        <taxon>Trebouxiales</taxon>
        <taxon>Trebouxiaceae</taxon>
        <taxon>Symbiochloris</taxon>
    </lineage>
</organism>
<name>A0AAW1PZ81_9CHLO</name>
<comment type="caution">
    <text evidence="1">The sequence shown here is derived from an EMBL/GenBank/DDBJ whole genome shotgun (WGS) entry which is preliminary data.</text>
</comment>
<dbReference type="EMBL" id="JALJOQ010000001">
    <property type="protein sequence ID" value="KAK9814899.1"/>
    <property type="molecule type" value="Genomic_DNA"/>
</dbReference>
<proteinExistence type="predicted"/>
<evidence type="ECO:0000313" key="2">
    <source>
        <dbReference type="Proteomes" id="UP001465755"/>
    </source>
</evidence>
<protein>
    <submittedName>
        <fullName evidence="1">Uncharacterized protein</fullName>
    </submittedName>
</protein>
<reference evidence="1 2" key="1">
    <citation type="journal article" date="2024" name="Nat. Commun.">
        <title>Phylogenomics reveals the evolutionary origins of lichenization in chlorophyte algae.</title>
        <authorList>
            <person name="Puginier C."/>
            <person name="Libourel C."/>
            <person name="Otte J."/>
            <person name="Skaloud P."/>
            <person name="Haon M."/>
            <person name="Grisel S."/>
            <person name="Petersen M."/>
            <person name="Berrin J.G."/>
            <person name="Delaux P.M."/>
            <person name="Dal Grande F."/>
            <person name="Keller J."/>
        </authorList>
    </citation>
    <scope>NUCLEOTIDE SEQUENCE [LARGE SCALE GENOMIC DNA]</scope>
    <source>
        <strain evidence="1 2">SAG 2036</strain>
    </source>
</reference>